<evidence type="ECO:0000256" key="3">
    <source>
        <dbReference type="ARBA" id="ARBA00022741"/>
    </source>
</evidence>
<dbReference type="CDD" id="cd03224">
    <property type="entry name" value="ABC_TM1139_LivF_branched"/>
    <property type="match status" value="1"/>
</dbReference>
<dbReference type="OrthoDB" id="9776369at2"/>
<dbReference type="SMART" id="SM00382">
    <property type="entry name" value="AAA"/>
    <property type="match status" value="1"/>
</dbReference>
<reference evidence="7 8" key="1">
    <citation type="submission" date="2014-05" db="EMBL/GenBank/DDBJ databases">
        <title>ATOL: Assembling a taxonomically balanced genome-scale reconstruction of the evolutionary history of the Enterobacteriaceae.</title>
        <authorList>
            <person name="Plunkett G.III."/>
            <person name="Neeno-Eckwall E.C."/>
            <person name="Glasner J.D."/>
            <person name="Perna N.T."/>
        </authorList>
    </citation>
    <scope>NUCLEOTIDE SEQUENCE [LARGE SCALE GENOMIC DNA]</scope>
    <source>
        <strain evidence="7 8">ATCC 33852</strain>
    </source>
</reference>
<proteinExistence type="inferred from homology"/>
<evidence type="ECO:0000259" key="6">
    <source>
        <dbReference type="PROSITE" id="PS50893"/>
    </source>
</evidence>
<dbReference type="EC" id="3.6.1.3" evidence="7"/>
<dbReference type="PANTHER" id="PTHR43820:SF5">
    <property type="entry name" value="HIGH-AFFINITY BRANCHED-CHAIN AMINO ACID TRANSPORT ATP-BINDING PROTEIN"/>
    <property type="match status" value="1"/>
</dbReference>
<comment type="similarity">
    <text evidence="1">Belongs to the ABC transporter superfamily.</text>
</comment>
<dbReference type="SUPFAM" id="SSF52540">
    <property type="entry name" value="P-loop containing nucleoside triphosphate hydrolases"/>
    <property type="match status" value="1"/>
</dbReference>
<keyword evidence="3" id="KW-0547">Nucleotide-binding</keyword>
<evidence type="ECO:0000256" key="1">
    <source>
        <dbReference type="ARBA" id="ARBA00005417"/>
    </source>
</evidence>
<evidence type="ECO:0000313" key="8">
    <source>
        <dbReference type="Proteomes" id="UP000028640"/>
    </source>
</evidence>
<keyword evidence="5" id="KW-0029">Amino-acid transport</keyword>
<keyword evidence="2" id="KW-0813">Transport</keyword>
<protein>
    <submittedName>
        <fullName evidence="7">ATP-binding component of an ABC superfamily urea transporter</fullName>
        <ecNumber evidence="7">3.6.1.15</ecNumber>
        <ecNumber evidence="7">3.6.1.3</ecNumber>
    </submittedName>
</protein>
<comment type="caution">
    <text evidence="7">The sequence shown here is derived from an EMBL/GenBank/DDBJ whole genome shotgun (WGS) entry which is preliminary data.</text>
</comment>
<dbReference type="InterPro" id="IPR003439">
    <property type="entry name" value="ABC_transporter-like_ATP-bd"/>
</dbReference>
<dbReference type="STRING" id="910964.GEAM_0846"/>
<organism evidence="7 8">
    <name type="scientific">Ewingella americana (strain ATCC 33852 / DSM 4580 / CCUG 14506 / JCM 5911 / LMG 7869 / NCTC 12157 / CDC 1468-78)</name>
    <dbReference type="NCBI Taxonomy" id="910964"/>
    <lineage>
        <taxon>Bacteria</taxon>
        <taxon>Pseudomonadati</taxon>
        <taxon>Pseudomonadota</taxon>
        <taxon>Gammaproteobacteria</taxon>
        <taxon>Enterobacterales</taxon>
        <taxon>Yersiniaceae</taxon>
        <taxon>Ewingella</taxon>
    </lineage>
</organism>
<sequence>MLSIKSVNQYYGQKHILWDINLELYRGQCTFLIGRNGVGKTTLINCIMGHLPVKSGSICWQSADAEPQNLLDLPVESRALVGIGYVPEGRQIFSQMSVDENLQIAMMAGRNKNRRIPEQVYELFPALKEMGAHKAGELDESEQQQLAISRALVLEPELLILDEPTEHTSPAMAANMGNIIHRLNRDLGLTLLLVGHRLPFIRSVADRFCLLDSGRNVAQGTLAQLNDDLVKDYLSV</sequence>
<dbReference type="GO" id="GO:0015658">
    <property type="term" value="F:branched-chain amino acid transmembrane transporter activity"/>
    <property type="evidence" value="ECO:0007669"/>
    <property type="project" value="TreeGrafter"/>
</dbReference>
<dbReference type="InterPro" id="IPR052156">
    <property type="entry name" value="BCAA_Transport_ATP-bd_LivF"/>
</dbReference>
<dbReference type="GeneID" id="78379189"/>
<evidence type="ECO:0000313" key="7">
    <source>
        <dbReference type="EMBL" id="KFC84584.1"/>
    </source>
</evidence>
<dbReference type="PANTHER" id="PTHR43820">
    <property type="entry name" value="HIGH-AFFINITY BRANCHED-CHAIN AMINO ACID TRANSPORT ATP-BINDING PROTEIN LIVF"/>
    <property type="match status" value="1"/>
</dbReference>
<dbReference type="InterPro" id="IPR027417">
    <property type="entry name" value="P-loop_NTPase"/>
</dbReference>
<keyword evidence="8" id="KW-1185">Reference proteome</keyword>
<evidence type="ECO:0000256" key="5">
    <source>
        <dbReference type="ARBA" id="ARBA00022970"/>
    </source>
</evidence>
<evidence type="ECO:0000256" key="2">
    <source>
        <dbReference type="ARBA" id="ARBA00022448"/>
    </source>
</evidence>
<dbReference type="InterPro" id="IPR003593">
    <property type="entry name" value="AAA+_ATPase"/>
</dbReference>
<dbReference type="eggNOG" id="COG0410">
    <property type="taxonomic scope" value="Bacteria"/>
</dbReference>
<dbReference type="EC" id="3.6.1.15" evidence="7"/>
<feature type="domain" description="ABC transporter" evidence="6">
    <location>
        <begin position="2"/>
        <end position="236"/>
    </location>
</feature>
<dbReference type="GO" id="GO:0005524">
    <property type="term" value="F:ATP binding"/>
    <property type="evidence" value="ECO:0007669"/>
    <property type="project" value="UniProtKB-KW"/>
</dbReference>
<dbReference type="Gene3D" id="3.40.50.300">
    <property type="entry name" value="P-loop containing nucleotide triphosphate hydrolases"/>
    <property type="match status" value="1"/>
</dbReference>
<gene>
    <name evidence="7" type="ORF">GEAM_0846</name>
</gene>
<dbReference type="AlphaFoldDB" id="A0A085GLI9"/>
<keyword evidence="7" id="KW-0378">Hydrolase</keyword>
<evidence type="ECO:0000256" key="4">
    <source>
        <dbReference type="ARBA" id="ARBA00022840"/>
    </source>
</evidence>
<dbReference type="EMBL" id="JMPJ01000026">
    <property type="protein sequence ID" value="KFC84584.1"/>
    <property type="molecule type" value="Genomic_DNA"/>
</dbReference>
<name>A0A085GLI9_EWIA3</name>
<dbReference type="Proteomes" id="UP000028640">
    <property type="component" value="Unassembled WGS sequence"/>
</dbReference>
<dbReference type="RefSeq" id="WP_034788607.1">
    <property type="nucleotide sequence ID" value="NZ_JMPJ01000026.1"/>
</dbReference>
<dbReference type="GO" id="GO:0016887">
    <property type="term" value="F:ATP hydrolysis activity"/>
    <property type="evidence" value="ECO:0007669"/>
    <property type="project" value="InterPro"/>
</dbReference>
<dbReference type="PROSITE" id="PS50893">
    <property type="entry name" value="ABC_TRANSPORTER_2"/>
    <property type="match status" value="1"/>
</dbReference>
<dbReference type="Pfam" id="PF00005">
    <property type="entry name" value="ABC_tran"/>
    <property type="match status" value="1"/>
</dbReference>
<keyword evidence="4 7" id="KW-0067">ATP-binding</keyword>
<dbReference type="GO" id="GO:0015807">
    <property type="term" value="P:L-amino acid transport"/>
    <property type="evidence" value="ECO:0007669"/>
    <property type="project" value="TreeGrafter"/>
</dbReference>
<accession>A0A085GLI9</accession>